<evidence type="ECO:0000256" key="2">
    <source>
        <dbReference type="ARBA" id="ARBA00022679"/>
    </source>
</evidence>
<dbReference type="Gene3D" id="3.30.420.40">
    <property type="match status" value="2"/>
</dbReference>
<dbReference type="GO" id="GO:0005524">
    <property type="term" value="F:ATP binding"/>
    <property type="evidence" value="ECO:0007669"/>
    <property type="project" value="UniProtKB-KW"/>
</dbReference>
<comment type="similarity">
    <text evidence="1">Belongs to the FGGY kinase family.</text>
</comment>
<evidence type="ECO:0000256" key="7">
    <source>
        <dbReference type="ARBA" id="ARBA00023308"/>
    </source>
</evidence>
<dbReference type="GO" id="GO:0006071">
    <property type="term" value="P:glycerol metabolic process"/>
    <property type="evidence" value="ECO:0007669"/>
    <property type="project" value="TreeGrafter"/>
</dbReference>
<evidence type="ECO:0000256" key="8">
    <source>
        <dbReference type="HAMAP-Rule" id="MF_01535"/>
    </source>
</evidence>
<evidence type="ECO:0000313" key="12">
    <source>
        <dbReference type="EMBL" id="AZP05346.1"/>
    </source>
</evidence>
<dbReference type="InterPro" id="IPR018485">
    <property type="entry name" value="FGGY_C"/>
</dbReference>
<comment type="caution">
    <text evidence="8">Lacks conserved residue(s) required for the propagation of feature annotation.</text>
</comment>
<feature type="binding site" evidence="8">
    <location>
        <position position="258"/>
    </location>
    <ligand>
        <name>ATP</name>
        <dbReference type="ChEBI" id="CHEBI:30616"/>
    </ligand>
</feature>
<dbReference type="InterPro" id="IPR013449">
    <property type="entry name" value="Rhamnulokinase"/>
</dbReference>
<feature type="binding site" evidence="8">
    <location>
        <position position="303"/>
    </location>
    <ligand>
        <name>ATP</name>
        <dbReference type="ChEBI" id="CHEBI:30616"/>
    </ligand>
</feature>
<dbReference type="GO" id="GO:0008993">
    <property type="term" value="F:rhamnulokinase activity"/>
    <property type="evidence" value="ECO:0007669"/>
    <property type="project" value="UniProtKB-UniRule"/>
</dbReference>
<keyword evidence="6 8" id="KW-1015">Disulfide bond</keyword>
<comment type="similarity">
    <text evidence="8">Belongs to the rhamnulokinase family.</text>
</comment>
<dbReference type="AlphaFoldDB" id="A0A3Q9BM21"/>
<keyword evidence="13" id="KW-1185">Reference proteome</keyword>
<keyword evidence="4 8" id="KW-0418">Kinase</keyword>
<evidence type="ECO:0000259" key="10">
    <source>
        <dbReference type="Pfam" id="PF00370"/>
    </source>
</evidence>
<dbReference type="GO" id="GO:0019301">
    <property type="term" value="P:rhamnose catabolic process"/>
    <property type="evidence" value="ECO:0007669"/>
    <property type="project" value="UniProtKB-UniRule"/>
</dbReference>
<dbReference type="Proteomes" id="UP000273326">
    <property type="component" value="Chromosome"/>
</dbReference>
<dbReference type="Pfam" id="PF00370">
    <property type="entry name" value="FGGY_N"/>
    <property type="match status" value="1"/>
</dbReference>
<dbReference type="EC" id="2.7.1.5" evidence="8 9"/>
<feature type="domain" description="Carbohydrate kinase FGGY C-terminal" evidence="11">
    <location>
        <begin position="252"/>
        <end position="442"/>
    </location>
</feature>
<dbReference type="GO" id="GO:0005829">
    <property type="term" value="C:cytosol"/>
    <property type="evidence" value="ECO:0007669"/>
    <property type="project" value="TreeGrafter"/>
</dbReference>
<comment type="pathway">
    <text evidence="8">Carbohydrate degradation; L-rhamnose degradation; glycerone phosphate from L-rhamnose: step 2/3.</text>
</comment>
<dbReference type="PANTHER" id="PTHR10196:SF93">
    <property type="entry name" value="L-RHAMNULOKINASE"/>
    <property type="match status" value="1"/>
</dbReference>
<evidence type="ECO:0000256" key="6">
    <source>
        <dbReference type="ARBA" id="ARBA00023157"/>
    </source>
</evidence>
<evidence type="ECO:0000256" key="3">
    <source>
        <dbReference type="ARBA" id="ARBA00022741"/>
    </source>
</evidence>
<evidence type="ECO:0000256" key="9">
    <source>
        <dbReference type="NCBIfam" id="TIGR02627"/>
    </source>
</evidence>
<comment type="function">
    <text evidence="8">Involved in the catabolism of L-rhamnose (6-deoxy-L-mannose). Catalyzes the transfer of the gamma-phosphate group from ATP to the 1-hydroxyl group of L-rhamnulose to yield L-rhamnulose 1-phosphate.</text>
</comment>
<feature type="binding site" evidence="8">
    <location>
        <position position="295"/>
    </location>
    <ligand>
        <name>substrate</name>
    </ligand>
</feature>
<proteinExistence type="inferred from homology"/>
<dbReference type="EMBL" id="CP034465">
    <property type="protein sequence ID" value="AZP05346.1"/>
    <property type="molecule type" value="Genomic_DNA"/>
</dbReference>
<organism evidence="12 13">
    <name type="scientific">Jeotgalibaca ciconiae</name>
    <dbReference type="NCBI Taxonomy" id="2496265"/>
    <lineage>
        <taxon>Bacteria</taxon>
        <taxon>Bacillati</taxon>
        <taxon>Bacillota</taxon>
        <taxon>Bacilli</taxon>
        <taxon>Lactobacillales</taxon>
        <taxon>Carnobacteriaceae</taxon>
        <taxon>Jeotgalibaca</taxon>
    </lineage>
</organism>
<evidence type="ECO:0000256" key="5">
    <source>
        <dbReference type="ARBA" id="ARBA00022840"/>
    </source>
</evidence>
<keyword evidence="2 8" id="KW-0808">Transferase</keyword>
<keyword evidence="5 8" id="KW-0067">ATP-binding</keyword>
<feature type="binding site" evidence="8">
    <location>
        <position position="404"/>
    </location>
    <ligand>
        <name>ATP</name>
        <dbReference type="ChEBI" id="CHEBI:30616"/>
    </ligand>
</feature>
<gene>
    <name evidence="8 12" type="primary">rhaB</name>
    <name evidence="12" type="ORF">EJN90_12225</name>
</gene>
<accession>A0A3Q9BM21</accession>
<evidence type="ECO:0000256" key="1">
    <source>
        <dbReference type="ARBA" id="ARBA00009156"/>
    </source>
</evidence>
<dbReference type="GO" id="GO:0004370">
    <property type="term" value="F:glycerol kinase activity"/>
    <property type="evidence" value="ECO:0007669"/>
    <property type="project" value="TreeGrafter"/>
</dbReference>
<dbReference type="InterPro" id="IPR018484">
    <property type="entry name" value="FGGY_N"/>
</dbReference>
<feature type="active site" description="Proton acceptor" evidence="8">
    <location>
        <position position="236"/>
    </location>
</feature>
<name>A0A3Q9BM21_9LACT</name>
<dbReference type="PIRSF" id="PIRSF000538">
    <property type="entry name" value="GlpK"/>
    <property type="match status" value="1"/>
</dbReference>
<keyword evidence="7 8" id="KW-0684">Rhamnose metabolism</keyword>
<evidence type="ECO:0000259" key="11">
    <source>
        <dbReference type="Pfam" id="PF02782"/>
    </source>
</evidence>
<sequence length="485" mass="54475">MNTYIAIDIGASSGRLIISSINEENKIMMEEIHRFKNGFSKKGRYDCWEIDYLIQEILVGLEKVKNRGITSCHVGIDTWAVDYCLVNNSGERIGEPISYRDSRTNNAVTNLSKKISLEKLYEKTGVQIQPFNTIFQLFVEERQVLDQADKLLLIPDYLGYVFTGKMVTEKTNASTMQLLNANTKHWDADLLKLIGVTENLFPPLVDAGTILGQMQKDKFPEFDLPDATFVSVASHDTASAVLGTPGESSNWAYISSGTWSLLGVETNVINVHQDAFLANYTNEWGAHNSIRFLKNIMGMWLIQEVARSQNYTHSYPELADLASQAVPYQQFIDVNDGRFLNPVNMIEEIQEYCKITNQIVPKTAGEIARCIYDNLALCYALELEKLTKLSGTDQKIKRLHIVGGGSNNQFLNQLTANLTGTIVEAGPSEATAIGNIVMQMIASEEVTDIPAARKLIKNSFEFTVHKPERNDETILEKYKQFIEEV</sequence>
<keyword evidence="8" id="KW-0460">Magnesium</keyword>
<feature type="binding site" evidence="8">
    <location>
        <begin position="235"/>
        <end position="237"/>
    </location>
    <ligand>
        <name>substrate</name>
    </ligand>
</feature>
<evidence type="ECO:0000256" key="4">
    <source>
        <dbReference type="ARBA" id="ARBA00022777"/>
    </source>
</evidence>
<dbReference type="KEGG" id="jeh:EJN90_12225"/>
<comment type="cofactor">
    <cofactor evidence="8">
        <name>Mg(2+)</name>
        <dbReference type="ChEBI" id="CHEBI:18420"/>
    </cofactor>
</comment>
<dbReference type="UniPathway" id="UPA00541">
    <property type="reaction ID" value="UER00602"/>
</dbReference>
<dbReference type="CDD" id="cd07771">
    <property type="entry name" value="ASKHA_NBD_FGGY_RhaB-like"/>
    <property type="match status" value="1"/>
</dbReference>
<dbReference type="PANTHER" id="PTHR10196">
    <property type="entry name" value="SUGAR KINASE"/>
    <property type="match status" value="1"/>
</dbReference>
<reference evidence="13" key="1">
    <citation type="submission" date="2018-12" db="EMBL/GenBank/DDBJ databases">
        <title>Complete genome sequencing of Jeotgalibaca sp. H21T32.</title>
        <authorList>
            <person name="Bae J.-W."/>
            <person name="Lee S.-Y."/>
        </authorList>
    </citation>
    <scope>NUCLEOTIDE SEQUENCE [LARGE SCALE GENOMIC DNA]</scope>
    <source>
        <strain evidence="13">H21T32</strain>
    </source>
</reference>
<dbReference type="RefSeq" id="WP_126111647.1">
    <property type="nucleotide sequence ID" value="NZ_CP034465.1"/>
</dbReference>
<evidence type="ECO:0000313" key="13">
    <source>
        <dbReference type="Proteomes" id="UP000273326"/>
    </source>
</evidence>
<dbReference type="InterPro" id="IPR043129">
    <property type="entry name" value="ATPase_NBD"/>
</dbReference>
<dbReference type="Pfam" id="PF02782">
    <property type="entry name" value="FGGY_C"/>
    <property type="match status" value="1"/>
</dbReference>
<dbReference type="HAMAP" id="MF_01535">
    <property type="entry name" value="Rhamnulokinase"/>
    <property type="match status" value="1"/>
</dbReference>
<protein>
    <recommendedName>
        <fullName evidence="8 9">Rhamnulokinase</fullName>
        <shortName evidence="8">RhaB</shortName>
        <ecNumber evidence="8 9">2.7.1.5</ecNumber>
    </recommendedName>
    <alternativeName>
        <fullName evidence="8">ATP:L-rhamnulose phosphotransferase</fullName>
    </alternativeName>
    <alternativeName>
        <fullName evidence="8">L-rhamnulose 1-kinase</fullName>
    </alternativeName>
    <alternativeName>
        <fullName evidence="8">Rhamnulose kinase</fullName>
    </alternativeName>
</protein>
<keyword evidence="3 8" id="KW-0547">Nucleotide-binding</keyword>
<comment type="catalytic activity">
    <reaction evidence="8">
        <text>L-rhamnulose + ATP = L-rhamnulose 1-phosphate + ADP + H(+)</text>
        <dbReference type="Rhea" id="RHEA:20117"/>
        <dbReference type="ChEBI" id="CHEBI:15378"/>
        <dbReference type="ChEBI" id="CHEBI:17897"/>
        <dbReference type="ChEBI" id="CHEBI:30616"/>
        <dbReference type="ChEBI" id="CHEBI:58313"/>
        <dbReference type="ChEBI" id="CHEBI:456216"/>
        <dbReference type="EC" id="2.7.1.5"/>
    </reaction>
</comment>
<dbReference type="SUPFAM" id="SSF53067">
    <property type="entry name" value="Actin-like ATPase domain"/>
    <property type="match status" value="2"/>
</dbReference>
<dbReference type="OrthoDB" id="9805576at2"/>
<feature type="binding site" evidence="8">
    <location>
        <begin position="11"/>
        <end position="15"/>
    </location>
    <ligand>
        <name>ATP</name>
        <dbReference type="ChEBI" id="CHEBI:30616"/>
    </ligand>
</feature>
<dbReference type="NCBIfam" id="TIGR02627">
    <property type="entry name" value="rhamnulo_kin"/>
    <property type="match status" value="1"/>
</dbReference>
<feature type="disulfide bond" evidence="8">
    <location>
        <begin position="353"/>
        <end position="370"/>
    </location>
</feature>
<dbReference type="InterPro" id="IPR000577">
    <property type="entry name" value="Carb_kinase_FGGY"/>
</dbReference>
<feature type="domain" description="Carbohydrate kinase FGGY N-terminal" evidence="10">
    <location>
        <begin position="4"/>
        <end position="243"/>
    </location>
</feature>
<feature type="binding site" evidence="8">
    <location>
        <position position="80"/>
    </location>
    <ligand>
        <name>substrate</name>
    </ligand>
</feature>